<evidence type="ECO:0000313" key="3">
    <source>
        <dbReference type="EMBL" id="MQT28484.1"/>
    </source>
</evidence>
<feature type="chain" id="PRO_5044630025" description="Secreted protein" evidence="2">
    <location>
        <begin position="23"/>
        <end position="75"/>
    </location>
</feature>
<feature type="region of interest" description="Disordered" evidence="1">
    <location>
        <begin position="42"/>
        <end position="75"/>
    </location>
</feature>
<evidence type="ECO:0000313" key="5">
    <source>
        <dbReference type="EMBL" id="MQU18549.1"/>
    </source>
</evidence>
<evidence type="ECO:0000313" key="7">
    <source>
        <dbReference type="Proteomes" id="UP000437970"/>
    </source>
</evidence>
<feature type="signal peptide" evidence="2">
    <location>
        <begin position="1"/>
        <end position="22"/>
    </location>
</feature>
<accession>A0A6A7YZI7</accession>
<evidence type="ECO:0008006" key="10">
    <source>
        <dbReference type="Google" id="ProtNLM"/>
    </source>
</evidence>
<keyword evidence="9" id="KW-1185">Reference proteome</keyword>
<dbReference type="EMBL" id="WIVT01000029">
    <property type="protein sequence ID" value="MQU18549.1"/>
    <property type="molecule type" value="Genomic_DNA"/>
</dbReference>
<dbReference type="EMBL" id="WIWP01000078">
    <property type="protein sequence ID" value="MQT28484.1"/>
    <property type="molecule type" value="Genomic_DNA"/>
</dbReference>
<dbReference type="EMBL" id="WIWC01000019">
    <property type="protein sequence ID" value="MQT80995.1"/>
    <property type="molecule type" value="Genomic_DNA"/>
</dbReference>
<evidence type="ECO:0000256" key="1">
    <source>
        <dbReference type="SAM" id="MobiDB-lite"/>
    </source>
</evidence>
<sequence>MKLPLLGAVAAMTFAMATTALAAESNTTDTVSAAPDSTVMTQTHTVKIDKKVHKQVKADENKRGRPTAKSDTRNN</sequence>
<evidence type="ECO:0000313" key="4">
    <source>
        <dbReference type="EMBL" id="MQT80995.1"/>
    </source>
</evidence>
<dbReference type="Proteomes" id="UP000443000">
    <property type="component" value="Unassembled WGS sequence"/>
</dbReference>
<dbReference type="AlphaFoldDB" id="A0A6A7YZI7"/>
<protein>
    <recommendedName>
        <fullName evidence="10">Secreted protein</fullName>
    </recommendedName>
</protein>
<comment type="caution">
    <text evidence="4">The sequence shown here is derived from an EMBL/GenBank/DDBJ whole genome shotgun (WGS) entry which is preliminary data.</text>
</comment>
<name>A0A6A7YZI7_9PSED</name>
<dbReference type="RefSeq" id="WP_153381449.1">
    <property type="nucleotide sequence ID" value="NZ_CAXAOS010000008.1"/>
</dbReference>
<gene>
    <name evidence="5" type="ORF">GHN41_19150</name>
    <name evidence="4" type="ORF">GHN86_13095</name>
    <name evidence="3" type="ORF">GHN94_22045</name>
    <name evidence="6" type="ORF">GHO29_19165</name>
</gene>
<dbReference type="OrthoDB" id="6904105at2"/>
<reference evidence="7 8" key="1">
    <citation type="submission" date="2019-10" db="EMBL/GenBank/DDBJ databases">
        <title>Evaluation of single-gene subtyping targets for Pseudomonas.</title>
        <authorList>
            <person name="Reichler S.J."/>
            <person name="Orsi R.H."/>
            <person name="Wiedmann M."/>
            <person name="Martin N.H."/>
            <person name="Murphy S.I."/>
        </authorList>
    </citation>
    <scope>NUCLEOTIDE SEQUENCE</scope>
    <source>
        <strain evidence="3 9">FSL R10-0802</strain>
        <strain evidence="5 8">FSL R10-1594</strain>
        <strain evidence="6 7">FSL R10-1984</strain>
        <strain evidence="4">FSL R10-2339</strain>
    </source>
</reference>
<evidence type="ECO:0000256" key="2">
    <source>
        <dbReference type="SAM" id="SignalP"/>
    </source>
</evidence>
<organism evidence="4">
    <name type="scientific">Pseudomonas helleri</name>
    <dbReference type="NCBI Taxonomy" id="1608996"/>
    <lineage>
        <taxon>Bacteria</taxon>
        <taxon>Pseudomonadati</taxon>
        <taxon>Pseudomonadota</taxon>
        <taxon>Gammaproteobacteria</taxon>
        <taxon>Pseudomonadales</taxon>
        <taxon>Pseudomonadaceae</taxon>
        <taxon>Pseudomonas</taxon>
    </lineage>
</organism>
<evidence type="ECO:0000313" key="8">
    <source>
        <dbReference type="Proteomes" id="UP000443000"/>
    </source>
</evidence>
<proteinExistence type="predicted"/>
<evidence type="ECO:0000313" key="9">
    <source>
        <dbReference type="Proteomes" id="UP000713985"/>
    </source>
</evidence>
<dbReference type="Proteomes" id="UP000437970">
    <property type="component" value="Unassembled WGS sequence"/>
</dbReference>
<evidence type="ECO:0000313" key="6">
    <source>
        <dbReference type="EMBL" id="MQU28601.1"/>
    </source>
</evidence>
<dbReference type="EMBL" id="WIVW01000035">
    <property type="protein sequence ID" value="MQU28601.1"/>
    <property type="molecule type" value="Genomic_DNA"/>
</dbReference>
<keyword evidence="2" id="KW-0732">Signal</keyword>
<feature type="compositionally biased region" description="Basic and acidic residues" evidence="1">
    <location>
        <begin position="56"/>
        <end position="75"/>
    </location>
</feature>
<dbReference type="Proteomes" id="UP000713985">
    <property type="component" value="Unassembled WGS sequence"/>
</dbReference>